<evidence type="ECO:0000313" key="3">
    <source>
        <dbReference type="Proteomes" id="UP000298030"/>
    </source>
</evidence>
<accession>A0A4Y7T2P4</accession>
<evidence type="ECO:0000256" key="1">
    <source>
        <dbReference type="SAM" id="MobiDB-lite"/>
    </source>
</evidence>
<comment type="caution">
    <text evidence="2">The sequence shown here is derived from an EMBL/GenBank/DDBJ whole genome shotgun (WGS) entry which is preliminary data.</text>
</comment>
<feature type="region of interest" description="Disordered" evidence="1">
    <location>
        <begin position="442"/>
        <end position="468"/>
    </location>
</feature>
<sequence>MRHVHQERNSQSLNSEHHPDFVLDPLSRGKAPLVTQKGGQRWLDKSPCGSARTRTCGTGVGVGCKERHGTSEKGGRPSSNRSCVLYTSIGRWASIASTRMTIIAVSEKVRPFECVTYDGWVANRSGKFRGSRLEMLGVFRGALEAGNMRSIVRNGREEVFLGWNKDGVKTVELAGERERHCQEEGHYCETAVVEGADGDGASRDPSGGWSAYESYSRGLEGQAVDFLGLNDERRVSTFHQHDINPNDVRKSRKLLENQHPSPTELKGAPLRFVVTKTCISPAVEGLTPPRGQQMGGADLGLQLGRSIRIRGWKPRRLSGLEEKGGWTTRTGTYILAFHLLTRIFASGPAPSSQPCLREGTPCATQAFTFIKARSDYPTSEVSTPSTSLLLLDELSVDHSTTPRGHIHPRNPPSIVINTIRSLLPFLPTQRRVLELITCPSQPTAPSYKGPSSTWRRSMSFSTTNGGGG</sequence>
<feature type="region of interest" description="Disordered" evidence="1">
    <location>
        <begin position="1"/>
        <end position="26"/>
    </location>
</feature>
<dbReference type="Proteomes" id="UP000298030">
    <property type="component" value="Unassembled WGS sequence"/>
</dbReference>
<dbReference type="AlphaFoldDB" id="A0A4Y7T2P4"/>
<proteinExistence type="predicted"/>
<reference evidence="2 3" key="1">
    <citation type="journal article" date="2019" name="Nat. Ecol. Evol.">
        <title>Megaphylogeny resolves global patterns of mushroom evolution.</title>
        <authorList>
            <person name="Varga T."/>
            <person name="Krizsan K."/>
            <person name="Foldi C."/>
            <person name="Dima B."/>
            <person name="Sanchez-Garcia M."/>
            <person name="Sanchez-Ramirez S."/>
            <person name="Szollosi G.J."/>
            <person name="Szarkandi J.G."/>
            <person name="Papp V."/>
            <person name="Albert L."/>
            <person name="Andreopoulos W."/>
            <person name="Angelini C."/>
            <person name="Antonin V."/>
            <person name="Barry K.W."/>
            <person name="Bougher N.L."/>
            <person name="Buchanan P."/>
            <person name="Buyck B."/>
            <person name="Bense V."/>
            <person name="Catcheside P."/>
            <person name="Chovatia M."/>
            <person name="Cooper J."/>
            <person name="Damon W."/>
            <person name="Desjardin D."/>
            <person name="Finy P."/>
            <person name="Geml J."/>
            <person name="Haridas S."/>
            <person name="Hughes K."/>
            <person name="Justo A."/>
            <person name="Karasinski D."/>
            <person name="Kautmanova I."/>
            <person name="Kiss B."/>
            <person name="Kocsube S."/>
            <person name="Kotiranta H."/>
            <person name="LaButti K.M."/>
            <person name="Lechner B.E."/>
            <person name="Liimatainen K."/>
            <person name="Lipzen A."/>
            <person name="Lukacs Z."/>
            <person name="Mihaltcheva S."/>
            <person name="Morgado L.N."/>
            <person name="Niskanen T."/>
            <person name="Noordeloos M.E."/>
            <person name="Ohm R.A."/>
            <person name="Ortiz-Santana B."/>
            <person name="Ovrebo C."/>
            <person name="Racz N."/>
            <person name="Riley R."/>
            <person name="Savchenko A."/>
            <person name="Shiryaev A."/>
            <person name="Soop K."/>
            <person name="Spirin V."/>
            <person name="Szebenyi C."/>
            <person name="Tomsovsky M."/>
            <person name="Tulloss R.E."/>
            <person name="Uehling J."/>
            <person name="Grigoriev I.V."/>
            <person name="Vagvolgyi C."/>
            <person name="Papp T."/>
            <person name="Martin F.M."/>
            <person name="Miettinen O."/>
            <person name="Hibbett D.S."/>
            <person name="Nagy L.G."/>
        </authorList>
    </citation>
    <scope>NUCLEOTIDE SEQUENCE [LARGE SCALE GENOMIC DNA]</scope>
    <source>
        <strain evidence="2 3">FP101781</strain>
    </source>
</reference>
<keyword evidence="3" id="KW-1185">Reference proteome</keyword>
<name>A0A4Y7T2P4_COPMI</name>
<protein>
    <submittedName>
        <fullName evidence="2">Uncharacterized protein</fullName>
    </submittedName>
</protein>
<organism evidence="2 3">
    <name type="scientific">Coprinellus micaceus</name>
    <name type="common">Glistening ink-cap mushroom</name>
    <name type="synonym">Coprinus micaceus</name>
    <dbReference type="NCBI Taxonomy" id="71717"/>
    <lineage>
        <taxon>Eukaryota</taxon>
        <taxon>Fungi</taxon>
        <taxon>Dikarya</taxon>
        <taxon>Basidiomycota</taxon>
        <taxon>Agaricomycotina</taxon>
        <taxon>Agaricomycetes</taxon>
        <taxon>Agaricomycetidae</taxon>
        <taxon>Agaricales</taxon>
        <taxon>Agaricineae</taxon>
        <taxon>Psathyrellaceae</taxon>
        <taxon>Coprinellus</taxon>
    </lineage>
</organism>
<gene>
    <name evidence="2" type="ORF">FA13DRAFT_1776326</name>
</gene>
<dbReference type="EMBL" id="QPFP01000037">
    <property type="protein sequence ID" value="TEB27809.1"/>
    <property type="molecule type" value="Genomic_DNA"/>
</dbReference>
<evidence type="ECO:0000313" key="2">
    <source>
        <dbReference type="EMBL" id="TEB27809.1"/>
    </source>
</evidence>